<dbReference type="AlphaFoldDB" id="A0A653VY54"/>
<protein>
    <submittedName>
        <fullName evidence="3">Gluconolactonase (Precursor)</fullName>
    </submittedName>
</protein>
<feature type="domain" description="SMP-30/Gluconolactonase/LRE-like region" evidence="2">
    <location>
        <begin position="64"/>
        <end position="333"/>
    </location>
</feature>
<dbReference type="InterPro" id="IPR011042">
    <property type="entry name" value="6-blade_b-propeller_TolB-like"/>
</dbReference>
<dbReference type="InterPro" id="IPR013658">
    <property type="entry name" value="SGL"/>
</dbReference>
<keyword evidence="4" id="KW-1185">Reference proteome</keyword>
<accession>A0A653VY54</accession>
<proteinExistence type="predicted"/>
<dbReference type="SUPFAM" id="SSF63829">
    <property type="entry name" value="Calcium-dependent phosphotriesterase"/>
    <property type="match status" value="1"/>
</dbReference>
<evidence type="ECO:0000259" key="2">
    <source>
        <dbReference type="Pfam" id="PF08450"/>
    </source>
</evidence>
<dbReference type="PROSITE" id="PS51257">
    <property type="entry name" value="PROKAR_LIPOPROTEIN"/>
    <property type="match status" value="1"/>
</dbReference>
<reference evidence="3 4" key="1">
    <citation type="submission" date="2019-10" db="EMBL/GenBank/DDBJ databases">
        <authorList>
            <person name="Karimi E."/>
        </authorList>
    </citation>
    <scope>NUCLEOTIDE SEQUENCE [LARGE SCALE GENOMIC DNA]</scope>
    <source>
        <strain evidence="3">Maribacter sp. 151</strain>
    </source>
</reference>
<gene>
    <name evidence="3" type="ORF">MARI151_60069</name>
</gene>
<evidence type="ECO:0000256" key="1">
    <source>
        <dbReference type="ARBA" id="ARBA00022801"/>
    </source>
</evidence>
<dbReference type="Gene3D" id="2.120.10.30">
    <property type="entry name" value="TolB, C-terminal domain"/>
    <property type="match status" value="1"/>
</dbReference>
<organism evidence="3 4">
    <name type="scientific">Maribacter litoralis</name>
    <dbReference type="NCBI Taxonomy" id="2059726"/>
    <lineage>
        <taxon>Bacteria</taxon>
        <taxon>Pseudomonadati</taxon>
        <taxon>Bacteroidota</taxon>
        <taxon>Flavobacteriia</taxon>
        <taxon>Flavobacteriales</taxon>
        <taxon>Flavobacteriaceae</taxon>
        <taxon>Maribacter</taxon>
    </lineage>
</organism>
<dbReference type="Pfam" id="PF08450">
    <property type="entry name" value="SGL"/>
    <property type="match status" value="1"/>
</dbReference>
<dbReference type="EMBL" id="CABWLR010000006">
    <property type="protein sequence ID" value="VXC10982.1"/>
    <property type="molecule type" value="Genomic_DNA"/>
</dbReference>
<evidence type="ECO:0000313" key="3">
    <source>
        <dbReference type="EMBL" id="VXC10982.1"/>
    </source>
</evidence>
<dbReference type="PANTHER" id="PTHR47572">
    <property type="entry name" value="LIPOPROTEIN-RELATED"/>
    <property type="match status" value="1"/>
</dbReference>
<dbReference type="PANTHER" id="PTHR47572:SF4">
    <property type="entry name" value="LACTONASE DRP35"/>
    <property type="match status" value="1"/>
</dbReference>
<dbReference type="GO" id="GO:0016787">
    <property type="term" value="F:hydrolase activity"/>
    <property type="evidence" value="ECO:0007669"/>
    <property type="project" value="UniProtKB-KW"/>
</dbReference>
<dbReference type="Proteomes" id="UP000430202">
    <property type="component" value="Unassembled WGS sequence"/>
</dbReference>
<evidence type="ECO:0000313" key="4">
    <source>
        <dbReference type="Proteomes" id="UP000430202"/>
    </source>
</evidence>
<sequence>MIKNSLFLLILFALISCKEIKTKNTDVANTVSSKFSVEILDEEALQILNPESSLQIVASGFDWVEGPLWIENGQYLLFSDIPQNKVYKLNDKNDTVTYLKPSGYDVQNYTGKGSGSNGLLLNSSGQLVLMQHGERRVGVMKSSMNDPKPEYSSLVSEYEGKRLNSPNDGIYDDEGNLYFTDPPYGLENLIDDKNKQLDFQGVYCLLKTGELLLLDKELSYPNGITLSPDNKTLYVAVSDEKVGGAWYQYNLEAPGKVAEKKLFYNVEHLLGKPNEQGLPDGMKTNSEGYVFATGPGGLWIFTKEAKPIAKIRTGLLTSNCALTTNEKRLFLTADDYILALDLK</sequence>
<dbReference type="InterPro" id="IPR051262">
    <property type="entry name" value="SMP-30/CGR1_Lactonase"/>
</dbReference>
<keyword evidence="1" id="KW-0378">Hydrolase</keyword>
<name>A0A653VY54_9FLAO</name>